<name>A0AAN9PXQ7_CANGL</name>
<comment type="caution">
    <text evidence="1">The sequence shown here is derived from an EMBL/GenBank/DDBJ whole genome shotgun (WGS) entry which is preliminary data.</text>
</comment>
<dbReference type="EMBL" id="JAYMYQ010000008">
    <property type="protein sequence ID" value="KAK7316400.1"/>
    <property type="molecule type" value="Genomic_DNA"/>
</dbReference>
<reference evidence="1 2" key="1">
    <citation type="submission" date="2024-01" db="EMBL/GenBank/DDBJ databases">
        <title>The genomes of 5 underutilized Papilionoideae crops provide insights into root nodulation and disease resistanc.</title>
        <authorList>
            <person name="Jiang F."/>
        </authorList>
    </citation>
    <scope>NUCLEOTIDE SEQUENCE [LARGE SCALE GENOMIC DNA]</scope>
    <source>
        <strain evidence="1">LVBAO_FW01</strain>
        <tissue evidence="1">Leaves</tissue>
    </source>
</reference>
<proteinExistence type="predicted"/>
<keyword evidence="2" id="KW-1185">Reference proteome</keyword>
<organism evidence="1 2">
    <name type="scientific">Canavalia gladiata</name>
    <name type="common">Sword bean</name>
    <name type="synonym">Dolichos gladiatus</name>
    <dbReference type="NCBI Taxonomy" id="3824"/>
    <lineage>
        <taxon>Eukaryota</taxon>
        <taxon>Viridiplantae</taxon>
        <taxon>Streptophyta</taxon>
        <taxon>Embryophyta</taxon>
        <taxon>Tracheophyta</taxon>
        <taxon>Spermatophyta</taxon>
        <taxon>Magnoliopsida</taxon>
        <taxon>eudicotyledons</taxon>
        <taxon>Gunneridae</taxon>
        <taxon>Pentapetalae</taxon>
        <taxon>rosids</taxon>
        <taxon>fabids</taxon>
        <taxon>Fabales</taxon>
        <taxon>Fabaceae</taxon>
        <taxon>Papilionoideae</taxon>
        <taxon>50 kb inversion clade</taxon>
        <taxon>NPAAA clade</taxon>
        <taxon>indigoferoid/millettioid clade</taxon>
        <taxon>Phaseoleae</taxon>
        <taxon>Canavalia</taxon>
    </lineage>
</organism>
<evidence type="ECO:0000313" key="1">
    <source>
        <dbReference type="EMBL" id="KAK7316400.1"/>
    </source>
</evidence>
<protein>
    <submittedName>
        <fullName evidence="1">Uncharacterized protein</fullName>
    </submittedName>
</protein>
<evidence type="ECO:0000313" key="2">
    <source>
        <dbReference type="Proteomes" id="UP001367508"/>
    </source>
</evidence>
<accession>A0AAN9PXQ7</accession>
<sequence>MKMPSLEFQLHEGFCEFKLVIAGMRVVLAGQRFLIPLLLENLPNGKGKGKVESIAYAVKRTPKNKCGFQFGPTFDVYI</sequence>
<dbReference type="AlphaFoldDB" id="A0AAN9PXQ7"/>
<gene>
    <name evidence="1" type="ORF">VNO77_35413</name>
</gene>
<dbReference type="Proteomes" id="UP001367508">
    <property type="component" value="Unassembled WGS sequence"/>
</dbReference>